<dbReference type="Pfam" id="PF13578">
    <property type="entry name" value="Methyltransf_24"/>
    <property type="match status" value="1"/>
</dbReference>
<dbReference type="CDD" id="cd02440">
    <property type="entry name" value="AdoMet_MTases"/>
    <property type="match status" value="1"/>
</dbReference>
<gene>
    <name evidence="1" type="ORF">UFOPK4180_00277</name>
</gene>
<name>A0A6J6AD46_9ZZZZ</name>
<evidence type="ECO:0000313" key="1">
    <source>
        <dbReference type="EMBL" id="CAB4366689.1"/>
    </source>
</evidence>
<proteinExistence type="predicted"/>
<dbReference type="EMBL" id="CAESPC010000025">
    <property type="protein sequence ID" value="CAB4366689.1"/>
    <property type="molecule type" value="Genomic_DNA"/>
</dbReference>
<organism evidence="1">
    <name type="scientific">freshwater metagenome</name>
    <dbReference type="NCBI Taxonomy" id="449393"/>
    <lineage>
        <taxon>unclassified sequences</taxon>
        <taxon>metagenomes</taxon>
        <taxon>ecological metagenomes</taxon>
    </lineage>
</organism>
<protein>
    <submittedName>
        <fullName evidence="1">Unannotated protein</fullName>
    </submittedName>
</protein>
<accession>A0A6J6AD46</accession>
<dbReference type="InterPro" id="IPR029063">
    <property type="entry name" value="SAM-dependent_MTases_sf"/>
</dbReference>
<dbReference type="AlphaFoldDB" id="A0A6J6AD46"/>
<sequence>MNFLVILISLSILAVAIYQVRILRRINEKLIKLAAPDRDVRRIAKAQSDANWQNYRQSEFYAQLIKLLDLTSPIPSTRSWAASPDVLLTLLDHARRTSPKKILDLGSGMSTLVLAKSAPDATVFTIDHSAEFAGKTSALLASHGIKNVDLRVAPLKPHASGVDWYDTAQLDDISSIDILFIDGPPGSKNPKARHPALTECLAKLSPTAIIVIDDAGRDGERDLANEFAKALPSHILEFLSHEKGTAVLLPK</sequence>
<dbReference type="Gene3D" id="3.40.50.150">
    <property type="entry name" value="Vaccinia Virus protein VP39"/>
    <property type="match status" value="1"/>
</dbReference>
<reference evidence="1" key="1">
    <citation type="submission" date="2020-05" db="EMBL/GenBank/DDBJ databases">
        <authorList>
            <person name="Chiriac C."/>
            <person name="Salcher M."/>
            <person name="Ghai R."/>
            <person name="Kavagutti S V."/>
        </authorList>
    </citation>
    <scope>NUCLEOTIDE SEQUENCE</scope>
</reference>
<dbReference type="SUPFAM" id="SSF53335">
    <property type="entry name" value="S-adenosyl-L-methionine-dependent methyltransferases"/>
    <property type="match status" value="1"/>
</dbReference>